<dbReference type="SUPFAM" id="SSF46955">
    <property type="entry name" value="Putative DNA-binding domain"/>
    <property type="match status" value="1"/>
</dbReference>
<dbReference type="RefSeq" id="WP_283268638.1">
    <property type="nucleotide sequence ID" value="NZ_CP125669.1"/>
</dbReference>
<dbReference type="Proteomes" id="UP001229836">
    <property type="component" value="Chromosome"/>
</dbReference>
<dbReference type="Gene3D" id="3.30.420.10">
    <property type="entry name" value="Ribonuclease H-like superfamily/Ribonuclease H"/>
    <property type="match status" value="1"/>
</dbReference>
<dbReference type="InterPro" id="IPR036397">
    <property type="entry name" value="RNaseH_sf"/>
</dbReference>
<sequence>MNQFYSIQELVELQSIIQNPKYPNNRQGLEYRAKKEQWQFREEKSIGRNGTTKKYLIPFDLAVSIQNHLNLNTNENTDVVTVKPETDVTQPANQLTHWQREIAENRLFIVRFLQQQVIQGVRITRAIEQFIADATSRSLPPELQQAVLKANAKSGEERMVSRRTVFDWVSTTEVAEQKNMNVISVLAPKERAKKDIPAWAEALLQLWAKPQKPTLAACLELLPNYYSGKQPSYTQAWNFIKKLGAVEREKGRMGPRELKNIKAFIRRDSSVLLPADVYTADGHCFDAEVAHPMHGRPFKPEITAIIDVATRKMVGWSISLSESSWTVLDAIRMSAVSNGI</sequence>
<dbReference type="InterPro" id="IPR009061">
    <property type="entry name" value="DNA-bd_dom_put_sf"/>
</dbReference>
<keyword evidence="2" id="KW-1185">Reference proteome</keyword>
<dbReference type="InterPro" id="IPR012337">
    <property type="entry name" value="RNaseH-like_sf"/>
</dbReference>
<evidence type="ECO:0000313" key="2">
    <source>
        <dbReference type="Proteomes" id="UP001229836"/>
    </source>
</evidence>
<dbReference type="EMBL" id="CP125669">
    <property type="protein sequence ID" value="WHP07010.1"/>
    <property type="molecule type" value="Genomic_DNA"/>
</dbReference>
<dbReference type="SUPFAM" id="SSF53098">
    <property type="entry name" value="Ribonuclease H-like"/>
    <property type="match status" value="1"/>
</dbReference>
<proteinExistence type="predicted"/>
<protein>
    <recommendedName>
        <fullName evidence="3">Transposase</fullName>
    </recommendedName>
</protein>
<reference evidence="1 2" key="1">
    <citation type="submission" date="2023-05" db="EMBL/GenBank/DDBJ databases">
        <title>The complete genome of Acinetobacter sp. nov KCTC 92772.</title>
        <authorList>
            <person name="Zhou G."/>
        </authorList>
    </citation>
    <scope>NUCLEOTIDE SEQUENCE [LARGE SCALE GENOMIC DNA]</scope>
    <source>
        <strain evidence="1 2">KCTC 92772</strain>
    </source>
</reference>
<dbReference type="Gene3D" id="1.10.10.10">
    <property type="entry name" value="Winged helix-like DNA-binding domain superfamily/Winged helix DNA-binding domain"/>
    <property type="match status" value="1"/>
</dbReference>
<gene>
    <name evidence="1" type="ORF">QLH32_05985</name>
</gene>
<evidence type="ECO:0008006" key="3">
    <source>
        <dbReference type="Google" id="ProtNLM"/>
    </source>
</evidence>
<evidence type="ECO:0000313" key="1">
    <source>
        <dbReference type="EMBL" id="WHP07010.1"/>
    </source>
</evidence>
<accession>A0ABY8S5N2</accession>
<organism evidence="1 2">
    <name type="scientific">Acinetobacter corruptisaponis</name>
    <dbReference type="NCBI Taxonomy" id="3045147"/>
    <lineage>
        <taxon>Bacteria</taxon>
        <taxon>Pseudomonadati</taxon>
        <taxon>Pseudomonadota</taxon>
        <taxon>Gammaproteobacteria</taxon>
        <taxon>Moraxellales</taxon>
        <taxon>Moraxellaceae</taxon>
        <taxon>Acinetobacter</taxon>
    </lineage>
</organism>
<dbReference type="InterPro" id="IPR036388">
    <property type="entry name" value="WH-like_DNA-bd_sf"/>
</dbReference>
<name>A0ABY8S5N2_9GAMM</name>